<organism evidence="2 3">
    <name type="scientific">Hydrobacter penzbergensis</name>
    <dbReference type="NCBI Taxonomy" id="1235997"/>
    <lineage>
        <taxon>Bacteria</taxon>
        <taxon>Pseudomonadati</taxon>
        <taxon>Bacteroidota</taxon>
        <taxon>Chitinophagia</taxon>
        <taxon>Chitinophagales</taxon>
        <taxon>Chitinophagaceae</taxon>
        <taxon>Hydrobacter</taxon>
    </lineage>
</organism>
<protein>
    <submittedName>
        <fullName evidence="2">Adenosylhomocysteine nucleosidase</fullName>
    </submittedName>
</protein>
<dbReference type="PANTHER" id="PTHR46832">
    <property type="entry name" value="5'-METHYLTHIOADENOSINE/S-ADENOSYLHOMOCYSTEINE NUCLEOSIDASE"/>
    <property type="match status" value="1"/>
</dbReference>
<name>A0A8X8ID49_9BACT</name>
<accession>A0A8X8ID49</accession>
<dbReference type="GO" id="GO:0008782">
    <property type="term" value="F:adenosylhomocysteine nucleosidase activity"/>
    <property type="evidence" value="ECO:0007669"/>
    <property type="project" value="TreeGrafter"/>
</dbReference>
<dbReference type="RefSeq" id="WP_257574890.1">
    <property type="nucleotide sequence ID" value="NZ_FNNO01000008.1"/>
</dbReference>
<dbReference type="GO" id="GO:0019284">
    <property type="term" value="P:L-methionine salvage from S-adenosylmethionine"/>
    <property type="evidence" value="ECO:0007669"/>
    <property type="project" value="TreeGrafter"/>
</dbReference>
<dbReference type="Pfam" id="PF01048">
    <property type="entry name" value="PNP_UDP_1"/>
    <property type="match status" value="1"/>
</dbReference>
<dbReference type="GO" id="GO:0005829">
    <property type="term" value="C:cytosol"/>
    <property type="evidence" value="ECO:0007669"/>
    <property type="project" value="TreeGrafter"/>
</dbReference>
<dbReference type="EMBL" id="FNNO01000008">
    <property type="protein sequence ID" value="SDX05122.1"/>
    <property type="molecule type" value="Genomic_DNA"/>
</dbReference>
<dbReference type="Gene3D" id="3.40.50.1580">
    <property type="entry name" value="Nucleoside phosphorylase domain"/>
    <property type="match status" value="1"/>
</dbReference>
<dbReference type="AlphaFoldDB" id="A0A8X8ID49"/>
<dbReference type="GO" id="GO:0008930">
    <property type="term" value="F:methylthioadenosine nucleosidase activity"/>
    <property type="evidence" value="ECO:0007669"/>
    <property type="project" value="TreeGrafter"/>
</dbReference>
<gene>
    <name evidence="2" type="ORF">SAMN05444410_108145</name>
</gene>
<reference evidence="2 3" key="1">
    <citation type="submission" date="2016-10" db="EMBL/GenBank/DDBJ databases">
        <authorList>
            <person name="Varghese N."/>
            <person name="Submissions S."/>
        </authorList>
    </citation>
    <scope>NUCLEOTIDE SEQUENCE [LARGE SCALE GENOMIC DNA]</scope>
    <source>
        <strain evidence="2 3">DSM 25353</strain>
    </source>
</reference>
<evidence type="ECO:0000259" key="1">
    <source>
        <dbReference type="Pfam" id="PF01048"/>
    </source>
</evidence>
<proteinExistence type="predicted"/>
<dbReference type="PANTHER" id="PTHR46832:SF1">
    <property type="entry name" value="5'-METHYLTHIOADENOSINE_S-ADENOSYLHOMOCYSTEINE NUCLEOSIDASE"/>
    <property type="match status" value="1"/>
</dbReference>
<dbReference type="InterPro" id="IPR000845">
    <property type="entry name" value="Nucleoside_phosphorylase_d"/>
</dbReference>
<feature type="domain" description="Nucleoside phosphorylase" evidence="1">
    <location>
        <begin position="46"/>
        <end position="106"/>
    </location>
</feature>
<dbReference type="SUPFAM" id="SSF53167">
    <property type="entry name" value="Purine and uridine phosphorylases"/>
    <property type="match status" value="1"/>
</dbReference>
<comment type="caution">
    <text evidence="2">The sequence shown here is derived from an EMBL/GenBank/DDBJ whole genome shotgun (WGS) entry which is preliminary data.</text>
</comment>
<evidence type="ECO:0000313" key="3">
    <source>
        <dbReference type="Proteomes" id="UP000198711"/>
    </source>
</evidence>
<sequence>MRLKNQQQLMIHINKNHSFPLENVLFSFALASEAADVFEGYHTLITGIGKVNAAYELTKAIQHKRPALIANLGSAGSNVFQKGSVVCCTKFVQRDMDVRGVGYAQYETPLSGLPPLLEYGLTMDGLPESICGTGDNFEMGHSATVYNVVDMEAYVLAMIAMKEQIPFLCLKYISDGADDDAAEDWTVQVHKAAIAYGKILKLN</sequence>
<dbReference type="InterPro" id="IPR035994">
    <property type="entry name" value="Nucleoside_phosphorylase_sf"/>
</dbReference>
<keyword evidence="3" id="KW-1185">Reference proteome</keyword>
<dbReference type="Proteomes" id="UP000198711">
    <property type="component" value="Unassembled WGS sequence"/>
</dbReference>
<evidence type="ECO:0000313" key="2">
    <source>
        <dbReference type="EMBL" id="SDX05122.1"/>
    </source>
</evidence>
<dbReference type="GO" id="GO:0009116">
    <property type="term" value="P:nucleoside metabolic process"/>
    <property type="evidence" value="ECO:0007669"/>
    <property type="project" value="InterPro"/>
</dbReference>